<gene>
    <name evidence="1" type="primary">dppA</name>
    <name evidence="1" type="ordered locus">ANT_03570</name>
</gene>
<keyword evidence="1" id="KW-0031">Aminopeptidase</keyword>
<dbReference type="Gene3D" id="3.40.50.10780">
    <property type="entry name" value="Dipeptide transport protein"/>
    <property type="match status" value="1"/>
</dbReference>
<dbReference type="InterPro" id="IPR007035">
    <property type="entry name" value="Peptidase_M55"/>
</dbReference>
<dbReference type="EMBL" id="AP012029">
    <property type="protein sequence ID" value="BAJ62391.1"/>
    <property type="molecule type" value="Genomic_DNA"/>
</dbReference>
<reference evidence="1 2" key="1">
    <citation type="submission" date="2010-12" db="EMBL/GenBank/DDBJ databases">
        <title>Whole genome sequence of Anaerolinea thermophila UNI-1.</title>
        <authorList>
            <person name="Narita-Yamada S."/>
            <person name="Kishi E."/>
            <person name="Watanabe Y."/>
            <person name="Takasaki K."/>
            <person name="Ankai A."/>
            <person name="Oguchi A."/>
            <person name="Fukui S."/>
            <person name="Takahashi M."/>
            <person name="Yashiro I."/>
            <person name="Hosoyama A."/>
            <person name="Sekiguchi Y."/>
            <person name="Hanada S."/>
            <person name="Fujita N."/>
        </authorList>
    </citation>
    <scope>NUCLEOTIDE SEQUENCE [LARGE SCALE GENOMIC DNA]</scope>
    <source>
        <strain evidence="2">DSM 14523 / JCM 11388 / NBRC 100420 / UNI-1</strain>
    </source>
</reference>
<evidence type="ECO:0000313" key="2">
    <source>
        <dbReference type="Proteomes" id="UP000008922"/>
    </source>
</evidence>
<dbReference type="KEGG" id="atm:ANT_03570"/>
<dbReference type="Pfam" id="PF04951">
    <property type="entry name" value="Peptidase_M55"/>
    <property type="match status" value="1"/>
</dbReference>
<sequence>MKLYVVCDLEGVAGVVNHLQQCRWNAEKGWYAPFLEQARRLATLELNALVEGALSAGAEEVIAWDGHGNFPGGLDYELLHPACKLILDAGDGGPAGLDGSFDALLQLGLHAMAGTPRTVLAHSFYSHLLEYTVNDEAVGEIWMNAYTAGKAGVPFIFLSGDRAAALEAQRLVPEMEVAVVKEGLSDRPLGLNHPQPALCLSPQAARKTIRKAVAKALWKVGKIAPFTRKPPFTLRARFSEECFAEERASLPGARRVDAFTVELAGAEEPWLLL</sequence>
<dbReference type="GO" id="GO:0004177">
    <property type="term" value="F:aminopeptidase activity"/>
    <property type="evidence" value="ECO:0007669"/>
    <property type="project" value="UniProtKB-KW"/>
</dbReference>
<name>E8N056_ANATU</name>
<dbReference type="InterPro" id="IPR036177">
    <property type="entry name" value="Peptidase_M55_sf"/>
</dbReference>
<keyword evidence="2" id="KW-1185">Reference proteome</keyword>
<dbReference type="FunCoup" id="E8N056">
    <property type="interactions" value="15"/>
</dbReference>
<dbReference type="OrthoDB" id="9785420at2"/>
<keyword evidence="1" id="KW-0378">Hydrolase</keyword>
<evidence type="ECO:0000313" key="1">
    <source>
        <dbReference type="EMBL" id="BAJ62391.1"/>
    </source>
</evidence>
<dbReference type="RefSeq" id="WP_013558788.1">
    <property type="nucleotide sequence ID" value="NC_014960.1"/>
</dbReference>
<proteinExistence type="predicted"/>
<accession>E8N056</accession>
<dbReference type="SUPFAM" id="SSF63992">
    <property type="entry name" value="Dipeptide transport protein"/>
    <property type="match status" value="1"/>
</dbReference>
<dbReference type="HOGENOM" id="CLU_086038_1_0_0"/>
<dbReference type="Proteomes" id="UP000008922">
    <property type="component" value="Chromosome"/>
</dbReference>
<dbReference type="STRING" id="926569.ANT_03570"/>
<dbReference type="EC" id="3.4.11.-" evidence="1"/>
<keyword evidence="1" id="KW-0645">Protease</keyword>
<dbReference type="AlphaFoldDB" id="E8N056"/>
<dbReference type="eggNOG" id="COG2362">
    <property type="taxonomic scope" value="Bacteria"/>
</dbReference>
<dbReference type="InterPro" id="IPR027476">
    <property type="entry name" value="DppA_N"/>
</dbReference>
<organism evidence="1 2">
    <name type="scientific">Anaerolinea thermophila (strain DSM 14523 / JCM 11388 / NBRC 100420 / UNI-1)</name>
    <dbReference type="NCBI Taxonomy" id="926569"/>
    <lineage>
        <taxon>Bacteria</taxon>
        <taxon>Bacillati</taxon>
        <taxon>Chloroflexota</taxon>
        <taxon>Anaerolineae</taxon>
        <taxon>Anaerolineales</taxon>
        <taxon>Anaerolineaceae</taxon>
        <taxon>Anaerolinea</taxon>
    </lineage>
</organism>
<dbReference type="InParanoid" id="E8N056"/>
<protein>
    <submittedName>
        <fullName evidence="1">D-aminopeptidase</fullName>
        <ecNumber evidence="1">3.4.11.-</ecNumber>
    </submittedName>
</protein>